<feature type="domain" description="Mce/MlaD" evidence="2">
    <location>
        <begin position="42"/>
        <end position="122"/>
    </location>
</feature>
<evidence type="ECO:0000313" key="3">
    <source>
        <dbReference type="EMBL" id="AUX44098.1"/>
    </source>
</evidence>
<evidence type="ECO:0000259" key="2">
    <source>
        <dbReference type="Pfam" id="PF02470"/>
    </source>
</evidence>
<dbReference type="InterPro" id="IPR003399">
    <property type="entry name" value="Mce/MlaD"/>
</dbReference>
<dbReference type="PANTHER" id="PTHR33371:SF4">
    <property type="entry name" value="INTERMEMBRANE PHOSPHOLIPID TRANSPORT SYSTEM BINDING PROTEIN MLAD"/>
    <property type="match status" value="1"/>
</dbReference>
<reference evidence="3 4" key="1">
    <citation type="submission" date="2015-09" db="EMBL/GenBank/DDBJ databases">
        <title>Sorangium comparison.</title>
        <authorList>
            <person name="Zaburannyi N."/>
            <person name="Bunk B."/>
            <person name="Overmann J."/>
            <person name="Mueller R."/>
        </authorList>
    </citation>
    <scope>NUCLEOTIDE SEQUENCE [LARGE SCALE GENOMIC DNA]</scope>
    <source>
        <strain evidence="3 4">So ce26</strain>
    </source>
</reference>
<gene>
    <name evidence="3" type="ORF">SOCE26_055590</name>
</gene>
<organism evidence="3 4">
    <name type="scientific">Sorangium cellulosum</name>
    <name type="common">Polyangium cellulosum</name>
    <dbReference type="NCBI Taxonomy" id="56"/>
    <lineage>
        <taxon>Bacteria</taxon>
        <taxon>Pseudomonadati</taxon>
        <taxon>Myxococcota</taxon>
        <taxon>Polyangia</taxon>
        <taxon>Polyangiales</taxon>
        <taxon>Polyangiaceae</taxon>
        <taxon>Sorangium</taxon>
    </lineage>
</organism>
<protein>
    <submittedName>
        <fullName evidence="3">ABC transporter substrate-binding protein</fullName>
    </submittedName>
</protein>
<name>A0A2L0EXR8_SORCE</name>
<keyword evidence="1" id="KW-1133">Transmembrane helix</keyword>
<dbReference type="EMBL" id="CP012673">
    <property type="protein sequence ID" value="AUX44098.1"/>
    <property type="molecule type" value="Genomic_DNA"/>
</dbReference>
<keyword evidence="1" id="KW-0472">Membrane</keyword>
<proteinExistence type="predicted"/>
<dbReference type="OrthoDB" id="9769132at2"/>
<sequence length="375" mass="40229">MPSRMGKARDLKVGLFVLAGLFLSGLVIFLIGDERRLFDSSVEFTTNFADVQGLKPGAPIRMGGIDIGHVAEVGYGPDPKDNTIYVRIEIVESESSRIRVDSRAQIANKGLLGDKMLEITKGQSTESLPPGGNIPGEVPTDVMGQVSGMAEKAEATLTNIQKVTESIADEKLHKDLHETVASVNTLMKQVTEGDGYPRRFLTDPEEAERISRAVASLDRVSTELVGTLREVRGVVSRVKEGPGFAHDVIYGDGPQKQIQQFGNAADEVAMTLRGIRESDSLAHDALYGGNGDGAEALANVTAMTGDLRAIVHDMRAGKGTLGALLVDPSIYEDMKSLLGNVQRNDVLRALVRYSIKKDEEKPAVQVGGTTPPPAP</sequence>
<dbReference type="InterPro" id="IPR052336">
    <property type="entry name" value="MlaD_Phospholipid_Transporter"/>
</dbReference>
<feature type="transmembrane region" description="Helical" evidence="1">
    <location>
        <begin position="12"/>
        <end position="32"/>
    </location>
</feature>
<keyword evidence="1" id="KW-0812">Transmembrane</keyword>
<accession>A0A2L0EXR8</accession>
<dbReference type="AlphaFoldDB" id="A0A2L0EXR8"/>
<evidence type="ECO:0000313" key="4">
    <source>
        <dbReference type="Proteomes" id="UP000238348"/>
    </source>
</evidence>
<dbReference type="Pfam" id="PF02470">
    <property type="entry name" value="MlaD"/>
    <property type="match status" value="1"/>
</dbReference>
<dbReference type="Proteomes" id="UP000238348">
    <property type="component" value="Chromosome"/>
</dbReference>
<dbReference type="PANTHER" id="PTHR33371">
    <property type="entry name" value="INTERMEMBRANE PHOSPHOLIPID TRANSPORT SYSTEM BINDING PROTEIN MLAD-RELATED"/>
    <property type="match status" value="1"/>
</dbReference>
<evidence type="ECO:0000256" key="1">
    <source>
        <dbReference type="SAM" id="Phobius"/>
    </source>
</evidence>